<evidence type="ECO:0000313" key="3">
    <source>
        <dbReference type="Proteomes" id="UP001597090"/>
    </source>
</evidence>
<comment type="caution">
    <text evidence="2">The sequence shown here is derived from an EMBL/GenBank/DDBJ whole genome shotgun (WGS) entry which is preliminary data.</text>
</comment>
<feature type="signal peptide" evidence="1">
    <location>
        <begin position="1"/>
        <end position="22"/>
    </location>
</feature>
<sequence>MAHRVFPALLLFVLIAPAACHASGEPAVRAARPMFKGVELYSWVDPATREWRFVLVPGTNRNKTAQKVLAAAGVMRSVRELKARLSTLASGESVVWIESGPAFAIPDRATVDEIVAGGAMQGVTVQVARR</sequence>
<evidence type="ECO:0008006" key="4">
    <source>
        <dbReference type="Google" id="ProtNLM"/>
    </source>
</evidence>
<dbReference type="RefSeq" id="WP_386812810.1">
    <property type="nucleotide sequence ID" value="NZ_JBHTIH010000004.1"/>
</dbReference>
<dbReference type="EMBL" id="JBHTIH010000004">
    <property type="protein sequence ID" value="MFD0739781.1"/>
    <property type="molecule type" value="Genomic_DNA"/>
</dbReference>
<protein>
    <recommendedName>
        <fullName evidence="4">SPOR domain-containing protein</fullName>
    </recommendedName>
</protein>
<dbReference type="Proteomes" id="UP001597090">
    <property type="component" value="Unassembled WGS sequence"/>
</dbReference>
<gene>
    <name evidence="2" type="ORF">ACFQZQ_10860</name>
</gene>
<feature type="chain" id="PRO_5045457755" description="SPOR domain-containing protein" evidence="1">
    <location>
        <begin position="23"/>
        <end position="130"/>
    </location>
</feature>
<keyword evidence="1" id="KW-0732">Signal</keyword>
<organism evidence="2 3">
    <name type="scientific">Lysobacter koreensis</name>
    <dbReference type="NCBI Taxonomy" id="266122"/>
    <lineage>
        <taxon>Bacteria</taxon>
        <taxon>Pseudomonadati</taxon>
        <taxon>Pseudomonadota</taxon>
        <taxon>Gammaproteobacteria</taxon>
        <taxon>Lysobacterales</taxon>
        <taxon>Lysobacteraceae</taxon>
        <taxon>Lysobacter</taxon>
    </lineage>
</organism>
<keyword evidence="3" id="KW-1185">Reference proteome</keyword>
<proteinExistence type="predicted"/>
<accession>A0ABW2YPI2</accession>
<evidence type="ECO:0000256" key="1">
    <source>
        <dbReference type="SAM" id="SignalP"/>
    </source>
</evidence>
<evidence type="ECO:0000313" key="2">
    <source>
        <dbReference type="EMBL" id="MFD0739781.1"/>
    </source>
</evidence>
<reference evidence="3" key="1">
    <citation type="journal article" date="2019" name="Int. J. Syst. Evol. Microbiol.">
        <title>The Global Catalogue of Microorganisms (GCM) 10K type strain sequencing project: providing services to taxonomists for standard genome sequencing and annotation.</title>
        <authorList>
            <consortium name="The Broad Institute Genomics Platform"/>
            <consortium name="The Broad Institute Genome Sequencing Center for Infectious Disease"/>
            <person name="Wu L."/>
            <person name="Ma J."/>
        </authorList>
    </citation>
    <scope>NUCLEOTIDE SEQUENCE [LARGE SCALE GENOMIC DNA]</scope>
    <source>
        <strain evidence="3">CCUG 55491</strain>
    </source>
</reference>
<name>A0ABW2YPI2_9GAMM</name>